<dbReference type="EMBL" id="CP003304">
    <property type="protein sequence ID" value="AFB20683.1"/>
    <property type="molecule type" value="Genomic_DNA"/>
</dbReference>
<proteinExistence type="predicted"/>
<protein>
    <submittedName>
        <fullName evidence="1">Uncharacterized protein</fullName>
    </submittedName>
</protein>
<name>A0ABM5MSZ2_RICCA</name>
<evidence type="ECO:0000313" key="1">
    <source>
        <dbReference type="EMBL" id="AFB20683.1"/>
    </source>
</evidence>
<sequence>MRAKQLKYLDQDVMTGILLETRRLF</sequence>
<organism evidence="1 2">
    <name type="scientific">Rickettsia canadensis str. CA410</name>
    <dbReference type="NCBI Taxonomy" id="1105107"/>
    <lineage>
        <taxon>Bacteria</taxon>
        <taxon>Pseudomonadati</taxon>
        <taxon>Pseudomonadota</taxon>
        <taxon>Alphaproteobacteria</taxon>
        <taxon>Rickettsiales</taxon>
        <taxon>Rickettsiaceae</taxon>
        <taxon>Rickettsieae</taxon>
        <taxon>Rickettsia</taxon>
        <taxon>belli group</taxon>
    </lineage>
</organism>
<dbReference type="Proteomes" id="UP000007878">
    <property type="component" value="Chromosome"/>
</dbReference>
<gene>
    <name evidence="1" type="ORF">RCA_00530</name>
</gene>
<accession>A0ABM5MSZ2</accession>
<keyword evidence="2" id="KW-1185">Reference proteome</keyword>
<evidence type="ECO:0000313" key="2">
    <source>
        <dbReference type="Proteomes" id="UP000007878"/>
    </source>
</evidence>
<reference evidence="2" key="1">
    <citation type="submission" date="2012-02" db="EMBL/GenBank/DDBJ databases">
        <title>Complete genome sequence of Rickettsia parkeri strain Portsmouth.</title>
        <authorList>
            <person name="Johnson S.L."/>
            <person name="Munk A.C."/>
            <person name="Han S."/>
            <person name="Bruce D.C."/>
            <person name="Dasch G.A."/>
        </authorList>
    </citation>
    <scope>NUCLEOTIDE SEQUENCE [LARGE SCALE GENOMIC DNA]</scope>
    <source>
        <strain evidence="2">CA410</strain>
    </source>
</reference>